<accession>A0A0W0GCU9</accession>
<keyword evidence="2" id="KW-1133">Transmembrane helix</keyword>
<evidence type="ECO:0000256" key="1">
    <source>
        <dbReference type="SAM" id="MobiDB-lite"/>
    </source>
</evidence>
<organism evidence="3 4">
    <name type="scientific">Moniliophthora roreri</name>
    <name type="common">Frosty pod rot fungus</name>
    <name type="synonym">Monilia roreri</name>
    <dbReference type="NCBI Taxonomy" id="221103"/>
    <lineage>
        <taxon>Eukaryota</taxon>
        <taxon>Fungi</taxon>
        <taxon>Dikarya</taxon>
        <taxon>Basidiomycota</taxon>
        <taxon>Agaricomycotina</taxon>
        <taxon>Agaricomycetes</taxon>
        <taxon>Agaricomycetidae</taxon>
        <taxon>Agaricales</taxon>
        <taxon>Marasmiineae</taxon>
        <taxon>Marasmiaceae</taxon>
        <taxon>Moniliophthora</taxon>
    </lineage>
</organism>
<dbReference type="Proteomes" id="UP000054988">
    <property type="component" value="Unassembled WGS sequence"/>
</dbReference>
<feature type="transmembrane region" description="Helical" evidence="2">
    <location>
        <begin position="14"/>
        <end position="36"/>
    </location>
</feature>
<name>A0A0W0GCU9_MONRR</name>
<dbReference type="AlphaFoldDB" id="A0A0W0GCU9"/>
<evidence type="ECO:0000313" key="3">
    <source>
        <dbReference type="EMBL" id="KTB46369.1"/>
    </source>
</evidence>
<evidence type="ECO:0000256" key="2">
    <source>
        <dbReference type="SAM" id="Phobius"/>
    </source>
</evidence>
<gene>
    <name evidence="3" type="ORF">WG66_1050</name>
</gene>
<keyword evidence="2" id="KW-0472">Membrane</keyword>
<dbReference type="EMBL" id="LATX01000383">
    <property type="protein sequence ID" value="KTB46369.1"/>
    <property type="molecule type" value="Genomic_DNA"/>
</dbReference>
<keyword evidence="2" id="KW-0812">Transmembrane</keyword>
<reference evidence="3 4" key="1">
    <citation type="submission" date="2015-12" db="EMBL/GenBank/DDBJ databases">
        <title>Draft genome sequence of Moniliophthora roreri, the causal agent of frosty pod rot of cacao.</title>
        <authorList>
            <person name="Aime M.C."/>
            <person name="Diaz-Valderrama J.R."/>
            <person name="Kijpornyongpan T."/>
            <person name="Phillips-Mora W."/>
        </authorList>
    </citation>
    <scope>NUCLEOTIDE SEQUENCE [LARGE SCALE GENOMIC DNA]</scope>
    <source>
        <strain evidence="3 4">MCA 2952</strain>
    </source>
</reference>
<comment type="caution">
    <text evidence="3">The sequence shown here is derived from an EMBL/GenBank/DDBJ whole genome shotgun (WGS) entry which is preliminary data.</text>
</comment>
<protein>
    <submittedName>
        <fullName evidence="3">Uncharacterized protein</fullName>
    </submittedName>
</protein>
<evidence type="ECO:0000313" key="4">
    <source>
        <dbReference type="Proteomes" id="UP000054988"/>
    </source>
</evidence>
<proteinExistence type="predicted"/>
<feature type="region of interest" description="Disordered" evidence="1">
    <location>
        <begin position="284"/>
        <end position="304"/>
    </location>
</feature>
<feature type="transmembrane region" description="Helical" evidence="2">
    <location>
        <begin position="82"/>
        <end position="106"/>
    </location>
</feature>
<sequence>MILTRALTVGQVTFILRVSIQSLTYAGLSLVIYIILASSPRATSVRTQDTINRIVGKSTVTRTSARWVLDSLRGRTNSPFRLLAASVLFLLLGVFASISDIGYLGLYTCAVPGDGVEDRPASIGSSDLALASIREAMMNGTDPATVKAYRCDSSGFVNLAPNITKLACLSWRNSTYADRALFSGLNTTDPDALIPRQLHKFPWYRSQYLDLNSYFVGPSNRRVEEPTIAGGIVVIPHDMGFRAIFGSPQLKPETKVTLDGVMALEVEMGCMSLGMYSQHTIDLNNRNSQDTTGIKGGARKKFKI</sequence>